<protein>
    <submittedName>
        <fullName evidence="1">Uncharacterized protein</fullName>
    </submittedName>
</protein>
<dbReference type="EMBL" id="ML992671">
    <property type="protein sequence ID" value="KAF2213278.1"/>
    <property type="molecule type" value="Genomic_DNA"/>
</dbReference>
<dbReference type="OrthoDB" id="3632612at2759"/>
<sequence>MAQRQTLHDTYLQRYNLKKIRHGTLLELIDYRDEIEGGLEPNPEAIWAFVGVGPGEWPTNDNPAVCVETLRDDCLSILDRFVRDAEDMVSVKQADVFEDDARVELIPTCYMIDDDPGGNGTFYYDLMATGHGGKRTIGAFFENLQPGTFKGKRSFWLWLSVMKNSDWFMLRFKTEYQLANEAVRAQVGDWTVSSLMPRSALGWIISRDIKLLKHHIEPLLQKKGLVIQELKPWLEVDAKTGHTIRQYTRLGQTDRFLALLDLFRKGDMEGTSRPTLRIVFEIEVSGGPEKPSIPVIEYDYRRTGTVAFDQFIPQRKALYKPISIDLHKPHSAPICDPGKGHMPMIYMCVKRSPDDVCMLVPAREINGTWTGSYTQGQPAPLTSSPITPIELRTADDKPIEENVLEVLDEEETPPIVPNLTFLPWKPPSFFPEQSNYPVHLAVRLVNLLPTSWNTQHLQLPPDITLTVKGTWRWALWILPQKHAGVMRVKEHDLHIYLDEKQVKRGNRKMFLEAHLLPRKEDKSGYKPYGIVGKSLSANL</sequence>
<evidence type="ECO:0000313" key="2">
    <source>
        <dbReference type="Proteomes" id="UP000799539"/>
    </source>
</evidence>
<keyword evidence="2" id="KW-1185">Reference proteome</keyword>
<name>A0A6A6FJ74_9PEZI</name>
<dbReference type="Proteomes" id="UP000799539">
    <property type="component" value="Unassembled WGS sequence"/>
</dbReference>
<evidence type="ECO:0000313" key="1">
    <source>
        <dbReference type="EMBL" id="KAF2213278.1"/>
    </source>
</evidence>
<organism evidence="1 2">
    <name type="scientific">Cercospora zeae-maydis SCOH1-5</name>
    <dbReference type="NCBI Taxonomy" id="717836"/>
    <lineage>
        <taxon>Eukaryota</taxon>
        <taxon>Fungi</taxon>
        <taxon>Dikarya</taxon>
        <taxon>Ascomycota</taxon>
        <taxon>Pezizomycotina</taxon>
        <taxon>Dothideomycetes</taxon>
        <taxon>Dothideomycetidae</taxon>
        <taxon>Mycosphaerellales</taxon>
        <taxon>Mycosphaerellaceae</taxon>
        <taxon>Cercospora</taxon>
    </lineage>
</organism>
<dbReference type="AlphaFoldDB" id="A0A6A6FJ74"/>
<accession>A0A6A6FJ74</accession>
<reference evidence="1" key="1">
    <citation type="journal article" date="2020" name="Stud. Mycol.">
        <title>101 Dothideomycetes genomes: a test case for predicting lifestyles and emergence of pathogens.</title>
        <authorList>
            <person name="Haridas S."/>
            <person name="Albert R."/>
            <person name="Binder M."/>
            <person name="Bloem J."/>
            <person name="Labutti K."/>
            <person name="Salamov A."/>
            <person name="Andreopoulos B."/>
            <person name="Baker S."/>
            <person name="Barry K."/>
            <person name="Bills G."/>
            <person name="Bluhm B."/>
            <person name="Cannon C."/>
            <person name="Castanera R."/>
            <person name="Culley D."/>
            <person name="Daum C."/>
            <person name="Ezra D."/>
            <person name="Gonzalez J."/>
            <person name="Henrissat B."/>
            <person name="Kuo A."/>
            <person name="Liang C."/>
            <person name="Lipzen A."/>
            <person name="Lutzoni F."/>
            <person name="Magnuson J."/>
            <person name="Mondo S."/>
            <person name="Nolan M."/>
            <person name="Ohm R."/>
            <person name="Pangilinan J."/>
            <person name="Park H.-J."/>
            <person name="Ramirez L."/>
            <person name="Alfaro M."/>
            <person name="Sun H."/>
            <person name="Tritt A."/>
            <person name="Yoshinaga Y."/>
            <person name="Zwiers L.-H."/>
            <person name="Turgeon B."/>
            <person name="Goodwin S."/>
            <person name="Spatafora J."/>
            <person name="Crous P."/>
            <person name="Grigoriev I."/>
        </authorList>
    </citation>
    <scope>NUCLEOTIDE SEQUENCE</scope>
    <source>
        <strain evidence="1">SCOH1-5</strain>
    </source>
</reference>
<proteinExistence type="predicted"/>
<gene>
    <name evidence="1" type="ORF">CERZMDRAFT_96939</name>
</gene>